<dbReference type="Pfam" id="PF06398">
    <property type="entry name" value="Pex24p"/>
    <property type="match status" value="1"/>
</dbReference>
<sequence length="4262" mass="476494">MFEAHVLHLLRRYLGQYVHGLSVEALRISVWKGDVVLKDLKLKAEALNSLKLPVTVKAGFVGTITLKVPWKSLGKEPVIVLIDRVFLLAQPAPDGRTLGEEDKRKLFEAKLHQIEEAELATLEATARTKLGSAPPGNSWLGSLIATVIGNLKISISNLHVRYEDSISNPGHPFSCGVTLARLAAVTMDEQGNETFDTSGALDRLRKSLQLERLAVYHDSNCEPWKIDKKWEDLSPREWFEIFEEGINEPSTGHGMTSKWAMNRCYLVSPLNGVLRYHRLGKQERIDPEVPFEKASLVLTDVSLTITEVQYHDWIKLLEVVSRYKTCIEISHLRPAVPVSKEPLLWWQYAAQAVLQQKKMCYRLSWDRIQHLCQLRRRYVQLYAGTLQQSYSSSALELREMENNLDSKVILLWRLLAHAKVESVKTKEAAEQRRLKKKSWFSFRWNTDSNNASDAEVSEASKITEEKLTKEEWEAINNLLSYQPDEESTLLFGKDTQNMIQFLVTVSVGKAAARIVDINQTEIICGRFEQLHVSTKFKNRSTHYDVLLKFYGLSAPEGSLAQSVSSEQKVNALSASFVKLPVGENVDWRLSATISPCHITVLMESFDRFTDFVKRSSAVSPTVALETANALQMKIEKVTRRAQEQFQMVLEEQSRFALDIDLDAPKVMVPIRTSGSYTCDMHFLLDFGHFTLHTTESQCDEKSIYFRFYICGRDIAALFTDCDSNCRDSTVIGPTHNKFPFTPPVHEKVDSFYSLIDKCGMAVIVDQIKVPHPCYPSTRISVQVPNLGLHFSPVRYGKMVELLNILYRTMENCGQPAVDNFESQGGPWHSADIATDARILVWKGIGNSVATWQPCFLVLSGLYLYVMDSKRSQSYQRYMSMAGRQVNEIPPTNIGGSPFCIAVSLRGMDIQQALESSTTWVLEFCNEEEKATWLKGLIQATYQASAPPSINVLGEVNDVSSELAVHQTSNMKTADLVVNGALVEMKLCIYGKTGDMIDEKLEETLILEVLASGGKVHLIHSEGNLMVKMKLHSLKIKDELQAHLSTYQQYLACSVLKDDKSFASTHALDSQGKEMPLPYDDDDAFKDALPDFLSVPDFGICSPKMDMSPRTRGNDTAEIQSAETLMSEKDLLQGYSLSETFYEAHGGDNLDFVSVTFSTRSSSLPYYDGIDTEMSIRLSKLEFFCNRPTLVALIGFGFDITAVNSAESSLSMTKGPAEECVVSKEKTEDNGRIKGLLGYGKHRVVFYLTMNVGSVTVFLNKEDGSQLAMLVQESFVLDLKVHPSSLSIEGTLGNFRLCDKSLGEDHWWSWLCDIRNPGLESLIKFKFSSFSADDDDYEGYDYSLCGRLSAVRIVFIYRFVQEITQYFMELAPPNTEEAIKLVDKVGGFEWPIQKYEIDGATALKLDLSLDTPMIIIPRNSMSKDFIQLDLGQLQVTNEFSWHGNPEKDPSAVHMDVLHAEIVGINMFVGVDGCLGKPMIREGQGLDIYVRRSLRDVFRKVPTFSVEVKVDYLHGVMSDKEYNIILDCTYMNLSEETRLPPSFRGSKSGSNDTMRLLVDKVNMNSQILLSQTVNIVAVEVNYALLELCNGVHESPLAHLALEGLWVSYRMTSLSETDLYITIPRFSVLDNRPNTKPEMRLMLGSSTDVSKQASSGNFSNSLSSSSFRRVNESAIDVDVAISTMFLMDYRWRPSSQSYVIRIQQPRVLVVPDFLLAVTEFFVPALGTITGREESMDPKKDPISRSNSLVLCEPIYKQIEDVVHLSSSRPLIADAKGVDEYVYDGCGKTICLSVETQMKELHPVRPQPIIIIGRGKRLQFVNVKIENGSLLRKYAYLGNDSSYSISVEDGVEILLQDHSSDDSRTSLNDVHESFDTSNTSNIKTDINVVRSFTFEAQVVSPEFTFYDGVKSSLDNSTYDEKLLRAKMDLSFMYASKGNDTWIRALMKALTVEAGSGLVVLDPVDISAGYTSIKEKTNLSLMSTDICIHLSLSVFSLLLNLQNQAAAALQFGNAVPLVPCTNFDRVCVSSKEKGAPNNLTFWRPQAPSNYVILGDCVTSRSIPPSQAVMAVSNTYGRVTKPVGFNLIEFFSGIQASRGEYLSDFDSDCSVWMPVAPPGYTALGCVANTGIQPPPNHVVYCLRSDLVTSTTYSECIYAEPPNLKSAAGFSIWRLDNVIASFYAHSSTEYPLRECSYDLSHLLLWNSIRHYSSSKNSGLDLNTNHDQGVKQRTLENASLSGWDVIRSVSRATNNYISTPNFERLWWDRGSDVRRPVSIWRPIARTGCAILGDCITEGLEPPAVGIIFKADNPEISSKPVQFTKVAHIVGKGVDEVFFWYPIAPPGYASLGCVVTRIDEAPRVDSFCCPRMDLVNPGNVDEVPMSRSSSTKSSQCWSIWRVENQACTFLARSDLKKPSSRLAFTIGDAVKPKSQENITAEMKLRCLSVTIVDSLCGMMTPLFDLTITNIRLATHGQPEAMNAVLISSIAASTFNMQLEAWEPLVEPFDGIFKLETYDTNVHPPSRLAKRVRIEATSILNINISAANLETLTGAILSWRKQLELDQKATKLNEEASKHPNHGEDPTYSALDEDDFQTLIIENQLGCDMYLKKVEDNADVVEQLHNGESTHVWVPPPRFSDRLNVADEPKEARCYVVIQILEAKGLPTIDDGSSHNFFCALRLVIDSQAADQQRLFPQSARTRCVKPVLDGTAKWNELFIFEIPRKGPAKLEVEVTNLGAKAGKGEVIGAFSLPVGHEAIMLKKMASVRMLHQPHDFRNIVSCSLRRKHDNIEDVQDSGDLLVSTAYFERNTVANFQGEKETEDSFNRDIGFWFRLSPVVAWESIRSLLPLSVVPKSFQGDFIAMEVVLKNGKKHAIFRSLATVVNDSDVKLDVSVSQTAFIHGQDSSLETSNSNIVIEEVFENQSYHPISGWGSKWPGSQSIDPARWSTRDFSYSSKEFFEPSLPPGWRWTSSWIIDKSELVDANGWAYGPDFHSLKWPPTSKSYTKPTRDAVRRRRWIRRRQQLRGEGLGSNNCDTMSMNPGSSAILPWRTTFKDSDQYLQVRPSGNQTQPSYSWGRAITVGSGYTYGKEQPFVDQNSLARQSTSKLGSKVPDALKMNQLEKKDVLFCSYPPTETEQFWLSVGADASVLHTELNVPVYDWKISINSPLKLENQLPCPAEFTIWEKTKEGSCVGRQHGIISSRMGVHIYSVDVLKPIYLTLLVQGGWVLEKDPVLVLDIASNVHVSSFWMVNHQCRRRLRVSIERDMGGSIAAPKIIRFFVPFWIVNDSFIPLAYRVVEIERVDNADMDSLLLSRAVKSAKTALKSPSNLLERRRSGTKSNIRVIEVIEDTSPTPSMLSPQDSAGQGGVILFPPQKDEYPSFRVGLSVAIRHSEIYSPGVSLLELENKERVDINAFGSDGCYYKLSALLKTSDRTKVVHFQPHTLYINRVGMSLCLQQCDSQLVEWIHPTDNPKPLRWQSSAKVELLKLRLDGYKWSSPFSVSSEGRMRITLKKDTGSDQMQLRVQVRGGAKSSHYEVIIRPDSSSSPYRIENRSMFLPICIRQVDSASDSWKLLLPGAAASFLWEDLGKRHLLELLVDGTETSESLKYDIDEVSDHQPIHVGGGCSRALRVTILKEDKMNVVKISDWMPESDPTALLGKSTPSLLSQISLNDSQQQLPATTESEFHVILELTELGMSVIDHTPEEILYFSVQSLLLAYSTGLGAGISRFKLRMHGLQIDNQLPLTPMPVLFRPQRVGEEMDYILKFSMTLQSNGLLDLCVYPYIGFSGPENFAFLINIHEPIIWRLHEMVRQVNFNRVYDTQSTAVSVDPIIQIGVLNMSEVRFKLSMAMSPSQRPRGVLGFWSSLMTALGNTENMPVRLNQRFCENVCMRQSTMISNAVSNIKKDLLGQPLQLLSGVDILGNASSALGHMSKSVAALSMDKKFIQSRQRQKNKGVEDLGDVIRDGGGALAKGLFRGVTGILTKPLEGAKTSGVEGFVQGVGKGIIGAAAQPVSGVLDLLSKTTEGANAMKMKIASAITSEEQLLRRRLPRVISGDNFLRPYNGYKAEGQVILQLAESGSFLGQVDLFKVRGKFALSDAYEDHFMLPKWKIVVVTHRRVMLLQQPSNIIAQRKFTPARDPCSVLWDVLWDDLVTMELTHGKKDQPKGLPSRLILYLRSKLAEVKEQARVIKCSRGTDQAIEIYSSIERATNTYGQKSSKEKLTDKVTKPYSPPLDGSDLEATPKVGVFNLSPQRVPTLIPSSSTFGSSST</sequence>
<dbReference type="Pfam" id="PF25036">
    <property type="entry name" value="VPS13_VAB"/>
    <property type="match status" value="1"/>
</dbReference>
<feature type="region of interest" description="Disordered" evidence="4">
    <location>
        <begin position="4205"/>
        <end position="4234"/>
    </location>
</feature>
<dbReference type="PANTHER" id="PTHR45523:SF2">
    <property type="entry name" value="OS02G0470600 PROTEIN"/>
    <property type="match status" value="1"/>
</dbReference>
<accession>A0A2P2MAA2</accession>
<dbReference type="EMBL" id="GGEC01046659">
    <property type="protein sequence ID" value="MBX27143.1"/>
    <property type="molecule type" value="Transcribed_RNA"/>
</dbReference>
<organism evidence="7">
    <name type="scientific">Rhizophora mucronata</name>
    <name type="common">Asiatic mangrove</name>
    <dbReference type="NCBI Taxonomy" id="61149"/>
    <lineage>
        <taxon>Eukaryota</taxon>
        <taxon>Viridiplantae</taxon>
        <taxon>Streptophyta</taxon>
        <taxon>Embryophyta</taxon>
        <taxon>Tracheophyta</taxon>
        <taxon>Spermatophyta</taxon>
        <taxon>Magnoliopsida</taxon>
        <taxon>eudicotyledons</taxon>
        <taxon>Gunneridae</taxon>
        <taxon>Pentapetalae</taxon>
        <taxon>rosids</taxon>
        <taxon>fabids</taxon>
        <taxon>Malpighiales</taxon>
        <taxon>Rhizophoraceae</taxon>
        <taxon>Rhizophora</taxon>
    </lineage>
</organism>
<evidence type="ECO:0000259" key="5">
    <source>
        <dbReference type="PROSITE" id="PS50003"/>
    </source>
</evidence>
<dbReference type="PROSITE" id="PS50004">
    <property type="entry name" value="C2"/>
    <property type="match status" value="1"/>
</dbReference>
<dbReference type="GO" id="GO:0006869">
    <property type="term" value="P:lipid transport"/>
    <property type="evidence" value="ECO:0007669"/>
    <property type="project" value="UniProtKB-KW"/>
</dbReference>
<evidence type="ECO:0000256" key="1">
    <source>
        <dbReference type="ARBA" id="ARBA00006545"/>
    </source>
</evidence>
<dbReference type="InterPro" id="IPR010482">
    <property type="entry name" value="TECPR1-like_DysF"/>
</dbReference>
<dbReference type="InterPro" id="IPR000008">
    <property type="entry name" value="C2_dom"/>
</dbReference>
<dbReference type="InterPro" id="IPR009543">
    <property type="entry name" value="VPS13_VAB"/>
</dbReference>
<dbReference type="SUPFAM" id="SSF49562">
    <property type="entry name" value="C2 domain (Calcium/lipid-binding domain, CaLB)"/>
    <property type="match status" value="1"/>
</dbReference>
<dbReference type="Pfam" id="PF00169">
    <property type="entry name" value="PH"/>
    <property type="match status" value="1"/>
</dbReference>
<dbReference type="InterPro" id="IPR009291">
    <property type="entry name" value="Vps62"/>
</dbReference>
<dbReference type="GO" id="GO:0005737">
    <property type="term" value="C:cytoplasm"/>
    <property type="evidence" value="ECO:0007669"/>
    <property type="project" value="UniProtKB-ARBA"/>
</dbReference>
<evidence type="ECO:0000256" key="3">
    <source>
        <dbReference type="ARBA" id="ARBA00023055"/>
    </source>
</evidence>
<reference evidence="7" key="1">
    <citation type="submission" date="2018-02" db="EMBL/GenBank/DDBJ databases">
        <title>Rhizophora mucronata_Transcriptome.</title>
        <authorList>
            <person name="Meera S.P."/>
            <person name="Sreeshan A."/>
            <person name="Augustine A."/>
        </authorList>
    </citation>
    <scope>NUCLEOTIDE SEQUENCE</scope>
    <source>
        <tissue evidence="7">Leaf</tissue>
    </source>
</reference>
<dbReference type="SMART" id="SM00239">
    <property type="entry name" value="C2"/>
    <property type="match status" value="1"/>
</dbReference>
<feature type="domain" description="C2" evidence="6">
    <location>
        <begin position="2627"/>
        <end position="2765"/>
    </location>
</feature>
<feature type="compositionally biased region" description="Basic and acidic residues" evidence="4">
    <location>
        <begin position="4209"/>
        <end position="4219"/>
    </location>
</feature>
<evidence type="ECO:0000313" key="7">
    <source>
        <dbReference type="EMBL" id="MBX27143.1"/>
    </source>
</evidence>
<name>A0A2P2MAA2_RHIMU</name>
<dbReference type="SUPFAM" id="SSF50729">
    <property type="entry name" value="PH domain-like"/>
    <property type="match status" value="1"/>
</dbReference>
<dbReference type="InterPro" id="IPR001849">
    <property type="entry name" value="PH_domain"/>
</dbReference>
<keyword evidence="2" id="KW-0813">Transport</keyword>
<evidence type="ECO:0000259" key="6">
    <source>
        <dbReference type="PROSITE" id="PS50004"/>
    </source>
</evidence>
<dbReference type="CDD" id="cd00030">
    <property type="entry name" value="C2"/>
    <property type="match status" value="1"/>
</dbReference>
<dbReference type="GO" id="GO:0098588">
    <property type="term" value="C:bounding membrane of organelle"/>
    <property type="evidence" value="ECO:0007669"/>
    <property type="project" value="UniProtKB-ARBA"/>
</dbReference>
<dbReference type="InterPro" id="IPR056748">
    <property type="entry name" value="VPS13-like_C"/>
</dbReference>
<dbReference type="InterPro" id="IPR026854">
    <property type="entry name" value="VPS13_N"/>
</dbReference>
<dbReference type="Pfam" id="PF00168">
    <property type="entry name" value="C2"/>
    <property type="match status" value="1"/>
</dbReference>
<dbReference type="InterPro" id="IPR011993">
    <property type="entry name" value="PH-like_dom_sf"/>
</dbReference>
<dbReference type="Pfam" id="PF12624">
    <property type="entry name" value="VPS13_N"/>
    <property type="match status" value="1"/>
</dbReference>
<comment type="similarity">
    <text evidence="1">Belongs to the VPS13 family.</text>
</comment>
<feature type="domain" description="PH" evidence="5">
    <location>
        <begin position="831"/>
        <end position="941"/>
    </location>
</feature>
<dbReference type="PROSITE" id="PS50003">
    <property type="entry name" value="PH_DOMAIN"/>
    <property type="match status" value="1"/>
</dbReference>
<dbReference type="Pfam" id="PF06101">
    <property type="entry name" value="Vps62"/>
    <property type="match status" value="2"/>
</dbReference>
<dbReference type="InterPro" id="IPR056747">
    <property type="entry name" value="VPS13-like_M"/>
</dbReference>
<proteinExistence type="inferred from homology"/>
<dbReference type="Gene3D" id="2.60.40.150">
    <property type="entry name" value="C2 domain"/>
    <property type="match status" value="1"/>
</dbReference>
<dbReference type="Pfam" id="PF25033">
    <property type="entry name" value="VPS13_M"/>
    <property type="match status" value="1"/>
</dbReference>
<protein>
    <submittedName>
        <fullName evidence="7">Uncharacterized protein LOC8261314</fullName>
    </submittedName>
</protein>
<dbReference type="Pfam" id="PF25037">
    <property type="entry name" value="VPS13_C"/>
    <property type="match status" value="1"/>
</dbReference>
<dbReference type="Gene3D" id="2.30.29.30">
    <property type="entry name" value="Pleckstrin-homology domain (PH domain)/Phosphotyrosine-binding domain (PTB)"/>
    <property type="match status" value="1"/>
</dbReference>
<keyword evidence="3" id="KW-0445">Lipid transport</keyword>
<evidence type="ECO:0000256" key="2">
    <source>
        <dbReference type="ARBA" id="ARBA00022448"/>
    </source>
</evidence>
<evidence type="ECO:0000256" key="4">
    <source>
        <dbReference type="SAM" id="MobiDB-lite"/>
    </source>
</evidence>
<dbReference type="PANTHER" id="PTHR45523">
    <property type="entry name" value="TETRATRICOPEPTIDE REPEAT (TPR)-CONTAINING PROTEIN-RELATED"/>
    <property type="match status" value="1"/>
</dbReference>
<dbReference type="SMART" id="SM00233">
    <property type="entry name" value="PH"/>
    <property type="match status" value="1"/>
</dbReference>
<dbReference type="InterPro" id="IPR035892">
    <property type="entry name" value="C2_domain_sf"/>
</dbReference>